<feature type="compositionally biased region" description="Acidic residues" evidence="1">
    <location>
        <begin position="361"/>
        <end position="378"/>
    </location>
</feature>
<sequence>MSDIYTKTVDKVFEVYHHWATGSRRPWLEDRLQGFHTERQKGQTFAYDFVDKETRVYYTIYHWSLGLKDEPVLPRHDPNMVEDLTEEEAQYKTRHENQMRGVLFRWWDKRASSLDALETSKPNFPLAGLLAEVSGVAAQEAHGPRPRARTAAQLWSKVSFPGSVQDEFAAWFADSDYFNNLLAEVRAPFEHEAEAEKRRTAEMKKGKQGKTEPAGEGESSSLVEEDTPRPSSLVPSAALPLEETARVLDNITAMAYLWIETLGKSLMANVTLLIAGPHPGQGGQIDGVSLNYGWNRDPRPKDWSLAGGGKGHTQAMELFVGFTQTCFTADEIRARAMDKPVETEASSSSGSHSAQDKAVDEAEAEAVTEAEADAATEIEGEKKKPKRPKTKALEDVTNKATPASEPQKKKGPTPSNKRMSSSPPRSAELLPNIDPALQQHLDHFAGGPNDGMIAQDSPRVSPHPSSPVPPAAPSSPASAAAASQPVRTNLSMTTPPFPLTAADLALLNRAIWPEWFAELIEYLEGYKLGERWNDVLGCLMVWEGRGGFRDLKGAKHRHLSEVASWIKFYQRTHPEIMQAGLWRFADEWWSWWKRMQPAWRVVDDVVGPLGDEYRVGLGGDWEVLSKRGQNGHVSPLAALVWWGDSVGDDVDLRREWAWALEECHHTLLNLLAETSE</sequence>
<feature type="compositionally biased region" description="Low complexity" evidence="1">
    <location>
        <begin position="474"/>
        <end position="483"/>
    </location>
</feature>
<name>A0A2H3B704_9AGAR</name>
<reference evidence="3" key="1">
    <citation type="journal article" date="2017" name="Nat. Ecol. Evol.">
        <title>Genome expansion and lineage-specific genetic innovations in the forest pathogenic fungi Armillaria.</title>
        <authorList>
            <person name="Sipos G."/>
            <person name="Prasanna A.N."/>
            <person name="Walter M.C."/>
            <person name="O'Connor E."/>
            <person name="Balint B."/>
            <person name="Krizsan K."/>
            <person name="Kiss B."/>
            <person name="Hess J."/>
            <person name="Varga T."/>
            <person name="Slot J."/>
            <person name="Riley R."/>
            <person name="Boka B."/>
            <person name="Rigling D."/>
            <person name="Barry K."/>
            <person name="Lee J."/>
            <person name="Mihaltcheva S."/>
            <person name="LaButti K."/>
            <person name="Lipzen A."/>
            <person name="Waldron R."/>
            <person name="Moloney N.M."/>
            <person name="Sperisen C."/>
            <person name="Kredics L."/>
            <person name="Vagvoelgyi C."/>
            <person name="Patrignani A."/>
            <person name="Fitzpatrick D."/>
            <person name="Nagy I."/>
            <person name="Doyle S."/>
            <person name="Anderson J.B."/>
            <person name="Grigoriev I.V."/>
            <person name="Gueldener U."/>
            <person name="Muensterkoetter M."/>
            <person name="Nagy L.G."/>
        </authorList>
    </citation>
    <scope>NUCLEOTIDE SEQUENCE [LARGE SCALE GENOMIC DNA]</scope>
    <source>
        <strain evidence="3">28-4</strain>
    </source>
</reference>
<feature type="compositionally biased region" description="Polar residues" evidence="1">
    <location>
        <begin position="413"/>
        <end position="424"/>
    </location>
</feature>
<evidence type="ECO:0000256" key="1">
    <source>
        <dbReference type="SAM" id="MobiDB-lite"/>
    </source>
</evidence>
<organism evidence="2 3">
    <name type="scientific">Armillaria solidipes</name>
    <dbReference type="NCBI Taxonomy" id="1076256"/>
    <lineage>
        <taxon>Eukaryota</taxon>
        <taxon>Fungi</taxon>
        <taxon>Dikarya</taxon>
        <taxon>Basidiomycota</taxon>
        <taxon>Agaricomycotina</taxon>
        <taxon>Agaricomycetes</taxon>
        <taxon>Agaricomycetidae</taxon>
        <taxon>Agaricales</taxon>
        <taxon>Marasmiineae</taxon>
        <taxon>Physalacriaceae</taxon>
        <taxon>Armillaria</taxon>
    </lineage>
</organism>
<evidence type="ECO:0000313" key="3">
    <source>
        <dbReference type="Proteomes" id="UP000218334"/>
    </source>
</evidence>
<evidence type="ECO:0000313" key="2">
    <source>
        <dbReference type="EMBL" id="PBK66645.1"/>
    </source>
</evidence>
<feature type="region of interest" description="Disordered" evidence="1">
    <location>
        <begin position="339"/>
        <end position="486"/>
    </location>
</feature>
<dbReference type="STRING" id="1076256.A0A2H3B704"/>
<gene>
    <name evidence="2" type="ORF">ARMSODRAFT_1021094</name>
</gene>
<dbReference type="EMBL" id="KZ293439">
    <property type="protein sequence ID" value="PBK66645.1"/>
    <property type="molecule type" value="Genomic_DNA"/>
</dbReference>
<feature type="compositionally biased region" description="Pro residues" evidence="1">
    <location>
        <begin position="464"/>
        <end position="473"/>
    </location>
</feature>
<accession>A0A2H3B704</accession>
<keyword evidence="3" id="KW-1185">Reference proteome</keyword>
<dbReference type="Proteomes" id="UP000218334">
    <property type="component" value="Unassembled WGS sequence"/>
</dbReference>
<dbReference type="AlphaFoldDB" id="A0A2H3B704"/>
<protein>
    <submittedName>
        <fullName evidence="2">Uncharacterized protein</fullName>
    </submittedName>
</protein>
<feature type="region of interest" description="Disordered" evidence="1">
    <location>
        <begin position="193"/>
        <end position="237"/>
    </location>
</feature>
<proteinExistence type="predicted"/>
<feature type="compositionally biased region" description="Basic and acidic residues" evidence="1">
    <location>
        <begin position="193"/>
        <end position="205"/>
    </location>
</feature>